<dbReference type="SUPFAM" id="SSF51306">
    <property type="entry name" value="LexA/Signal peptidase"/>
    <property type="match status" value="1"/>
</dbReference>
<evidence type="ECO:0000256" key="1">
    <source>
        <dbReference type="ARBA" id="ARBA00023015"/>
    </source>
</evidence>
<keyword evidence="3" id="KW-0804">Transcription</keyword>
<dbReference type="InterPro" id="IPR003314">
    <property type="entry name" value="Mu-type_HTH"/>
</dbReference>
<dbReference type="Pfam" id="PF00717">
    <property type="entry name" value="Peptidase_S24"/>
    <property type="match status" value="1"/>
</dbReference>
<keyword evidence="6" id="KW-1185">Reference proteome</keyword>
<dbReference type="SUPFAM" id="SSF46955">
    <property type="entry name" value="Putative DNA-binding domain"/>
    <property type="match status" value="1"/>
</dbReference>
<keyword evidence="1" id="KW-0805">Transcription regulation</keyword>
<evidence type="ECO:0000313" key="6">
    <source>
        <dbReference type="Proteomes" id="UP000019092"/>
    </source>
</evidence>
<evidence type="ECO:0000259" key="4">
    <source>
        <dbReference type="PROSITE" id="PS51702"/>
    </source>
</evidence>
<reference evidence="5 6" key="1">
    <citation type="submission" date="2013-12" db="EMBL/GenBank/DDBJ databases">
        <title>Annotation of the Bibersteinia trehalosi USDA-ARS-USMARC-189 complete genome.</title>
        <authorList>
            <person name="Harhay G.P."/>
            <person name="McVey S."/>
            <person name="Clawson M.L."/>
            <person name="Bono J."/>
            <person name="Heaton M.P."/>
            <person name="Chitko-Mckown C.G."/>
            <person name="Harhay D.M."/>
            <person name="Smith T.P.L."/>
        </authorList>
    </citation>
    <scope>NUCLEOTIDE SEQUENCE [LARGE SCALE GENOMIC DNA]</scope>
    <source>
        <strain evidence="5 6">USDA-ARS-USMARC-189</strain>
    </source>
</reference>
<name>A0ABN4BX14_BIBTR</name>
<dbReference type="Pfam" id="PF02316">
    <property type="entry name" value="HTH_Tnp_Mu_1"/>
    <property type="match status" value="1"/>
</dbReference>
<organism evidence="5 6">
    <name type="scientific">Bibersteinia trehalosi USDA-ARS-USMARC-189</name>
    <dbReference type="NCBI Taxonomy" id="1263831"/>
    <lineage>
        <taxon>Bacteria</taxon>
        <taxon>Pseudomonadati</taxon>
        <taxon>Pseudomonadota</taxon>
        <taxon>Gammaproteobacteria</taxon>
        <taxon>Pasteurellales</taxon>
        <taxon>Pasteurellaceae</taxon>
        <taxon>Bibersteinia</taxon>
    </lineage>
</organism>
<dbReference type="PROSITE" id="PS51702">
    <property type="entry name" value="HTH_MU"/>
    <property type="match status" value="1"/>
</dbReference>
<sequence>MALKINKLKNNLFLETEFLKGCIMGNLKEWFSANELAGIEGLPTSPQGINKKARTQEWKKKSRDGVQGGAVEYHYSSLPESVQKALGFAQTMAREEPRALVAAQTADDMERVPFYDVQASAGFGAFNNEVYAPDDYIGLSKRWLEVRGLYLNRLMFITASGDSMYPTISDGDMLLINRASTQPKDGKIYVFRQNDQLWVKRVQGIIGGIRLISDNKELYSPVDVMFDDALDFEVIGQVVYIGHEMI</sequence>
<dbReference type="InterPro" id="IPR015927">
    <property type="entry name" value="Peptidase_S24_S26A/B/C"/>
</dbReference>
<evidence type="ECO:0000256" key="2">
    <source>
        <dbReference type="ARBA" id="ARBA00023125"/>
    </source>
</evidence>
<feature type="domain" description="HTH Mu-type" evidence="4">
    <location>
        <begin position="27"/>
        <end position="94"/>
    </location>
</feature>
<dbReference type="InterPro" id="IPR036286">
    <property type="entry name" value="LexA/Signal_pep-like_sf"/>
</dbReference>
<accession>A0ABN4BX14</accession>
<dbReference type="Proteomes" id="UP000019092">
    <property type="component" value="Chromosome"/>
</dbReference>
<dbReference type="InterPro" id="IPR036388">
    <property type="entry name" value="WH-like_DNA-bd_sf"/>
</dbReference>
<evidence type="ECO:0000313" key="5">
    <source>
        <dbReference type="EMBL" id="AHG83480.1"/>
    </source>
</evidence>
<dbReference type="PANTHER" id="PTHR40661:SF3">
    <property type="entry name" value="FELS-1 PROPHAGE TRANSCRIPTIONAL REGULATOR"/>
    <property type="match status" value="1"/>
</dbReference>
<dbReference type="EMBL" id="CP006955">
    <property type="protein sequence ID" value="AHG83480.1"/>
    <property type="molecule type" value="Genomic_DNA"/>
</dbReference>
<dbReference type="Gene3D" id="2.10.109.10">
    <property type="entry name" value="Umud Fragment, subunit A"/>
    <property type="match status" value="1"/>
</dbReference>
<evidence type="ECO:0000256" key="3">
    <source>
        <dbReference type="ARBA" id="ARBA00023163"/>
    </source>
</evidence>
<proteinExistence type="predicted"/>
<dbReference type="CDD" id="cd06529">
    <property type="entry name" value="S24_LexA-like"/>
    <property type="match status" value="1"/>
</dbReference>
<dbReference type="InterPro" id="IPR039418">
    <property type="entry name" value="LexA-like"/>
</dbReference>
<protein>
    <submittedName>
        <fullName evidence="5">Bacteriophage transcriptional regulator</fullName>
    </submittedName>
</protein>
<dbReference type="PANTHER" id="PTHR40661">
    <property type="match status" value="1"/>
</dbReference>
<dbReference type="Gene3D" id="1.10.10.10">
    <property type="entry name" value="Winged helix-like DNA-binding domain superfamily/Winged helix DNA-binding domain"/>
    <property type="match status" value="1"/>
</dbReference>
<gene>
    <name evidence="5" type="ORF">F543_6160</name>
</gene>
<dbReference type="InterPro" id="IPR009061">
    <property type="entry name" value="DNA-bd_dom_put_sf"/>
</dbReference>
<keyword evidence="2" id="KW-0238">DNA-binding</keyword>